<dbReference type="AlphaFoldDB" id="A0A419S2M9"/>
<comment type="caution">
    <text evidence="1">The sequence shown here is derived from an EMBL/GenBank/DDBJ whole genome shotgun (WGS) entry which is preliminary data.</text>
</comment>
<evidence type="ECO:0000313" key="2">
    <source>
        <dbReference type="Proteomes" id="UP000283433"/>
    </source>
</evidence>
<dbReference type="Proteomes" id="UP000283433">
    <property type="component" value="Unassembled WGS sequence"/>
</dbReference>
<accession>A0A419S2M9</accession>
<sequence length="66" mass="7462">MNEKTANIKRIWTIMPAANTNTPSAQPTKKSIINMFKINLMTVFYQNGDTKDMPLNGRISSLTLVF</sequence>
<proteinExistence type="predicted"/>
<reference evidence="1 2" key="1">
    <citation type="submission" date="2016-07" db="EMBL/GenBank/DDBJ databases">
        <title>Genome of Pelobium manganitolerans.</title>
        <authorList>
            <person name="Wu S."/>
            <person name="Wang G."/>
        </authorList>
    </citation>
    <scope>NUCLEOTIDE SEQUENCE [LARGE SCALE GENOMIC DNA]</scope>
    <source>
        <strain evidence="1 2">YS-25</strain>
    </source>
</reference>
<organism evidence="1 2">
    <name type="scientific">Pelobium manganitolerans</name>
    <dbReference type="NCBI Taxonomy" id="1842495"/>
    <lineage>
        <taxon>Bacteria</taxon>
        <taxon>Pseudomonadati</taxon>
        <taxon>Bacteroidota</taxon>
        <taxon>Sphingobacteriia</taxon>
        <taxon>Sphingobacteriales</taxon>
        <taxon>Sphingobacteriaceae</taxon>
        <taxon>Pelobium</taxon>
    </lineage>
</organism>
<dbReference type="EMBL" id="MBTA01000028">
    <property type="protein sequence ID" value="RKD13227.1"/>
    <property type="molecule type" value="Genomic_DNA"/>
</dbReference>
<gene>
    <name evidence="1" type="ORF">BCY91_10420</name>
</gene>
<protein>
    <submittedName>
        <fullName evidence="1">Uncharacterized protein</fullName>
    </submittedName>
</protein>
<keyword evidence="2" id="KW-1185">Reference proteome</keyword>
<evidence type="ECO:0000313" key="1">
    <source>
        <dbReference type="EMBL" id="RKD13227.1"/>
    </source>
</evidence>
<name>A0A419S2M9_9SPHI</name>